<dbReference type="AlphaFoldDB" id="T1KYG6"/>
<evidence type="ECO:0000313" key="2">
    <source>
        <dbReference type="Proteomes" id="UP000015104"/>
    </source>
</evidence>
<dbReference type="HOGENOM" id="CLU_3071304_0_0_1"/>
<organism evidence="1 2">
    <name type="scientific">Tetranychus urticae</name>
    <name type="common">Two-spotted spider mite</name>
    <dbReference type="NCBI Taxonomy" id="32264"/>
    <lineage>
        <taxon>Eukaryota</taxon>
        <taxon>Metazoa</taxon>
        <taxon>Ecdysozoa</taxon>
        <taxon>Arthropoda</taxon>
        <taxon>Chelicerata</taxon>
        <taxon>Arachnida</taxon>
        <taxon>Acari</taxon>
        <taxon>Acariformes</taxon>
        <taxon>Trombidiformes</taxon>
        <taxon>Prostigmata</taxon>
        <taxon>Eleutherengona</taxon>
        <taxon>Raphignathae</taxon>
        <taxon>Tetranychoidea</taxon>
        <taxon>Tetranychidae</taxon>
        <taxon>Tetranychus</taxon>
    </lineage>
</organism>
<reference evidence="1" key="2">
    <citation type="submission" date="2015-06" db="UniProtKB">
        <authorList>
            <consortium name="EnsemblMetazoa"/>
        </authorList>
    </citation>
    <scope>IDENTIFICATION</scope>
</reference>
<evidence type="ECO:0000313" key="1">
    <source>
        <dbReference type="EnsemblMetazoa" id="tetur27g00610.1"/>
    </source>
</evidence>
<proteinExistence type="predicted"/>
<reference evidence="2" key="1">
    <citation type="submission" date="2011-08" db="EMBL/GenBank/DDBJ databases">
        <authorList>
            <person name="Rombauts S."/>
        </authorList>
    </citation>
    <scope>NUCLEOTIDE SEQUENCE</scope>
    <source>
        <strain evidence="2">London</strain>
    </source>
</reference>
<dbReference type="EMBL" id="CAEY01000713">
    <property type="status" value="NOT_ANNOTATED_CDS"/>
    <property type="molecule type" value="Genomic_DNA"/>
</dbReference>
<name>T1KYG6_TETUR</name>
<keyword evidence="2" id="KW-1185">Reference proteome</keyword>
<dbReference type="Proteomes" id="UP000015104">
    <property type="component" value="Unassembled WGS sequence"/>
</dbReference>
<protein>
    <submittedName>
        <fullName evidence="1">Uncharacterized protein</fullName>
    </submittedName>
</protein>
<accession>T1KYG6</accession>
<sequence>MIITMIVGEAQYKALFRYKGIRKSDAEDDDKGVFNLVKRLVTLLSNQKTIFLC</sequence>
<dbReference type="EnsemblMetazoa" id="tetur27g00610.1">
    <property type="protein sequence ID" value="tetur27g00610.1"/>
    <property type="gene ID" value="tetur27g00610"/>
</dbReference>